<sequence>MDETVQSYHTTSNLSLITKIWTEKSGTHDYVYLILILIPLVTVAGNALVVLAVSCFKELRIVTNHMILSLAIADLIIGVGVMPLNIAYQVYRYWPYSQAMCHFWHSLDVLASTASILNLCIISLDRYWAVTNPIAYPRLMSKSRGLICISVVWVLSAAISFPSIYWWYLVDEVVPGECIFTADTIYLVLSSIISFYAPVIIMMVVYFKIFLVIRAQSNEYSLATTLSIRKVSGAYLRAHRGGQFTKNTLTESQADSKGNLKCKYTSIKPSVAHSENQFVGKVSLQIGGPNPVNGETNLIENWQTLDKRSVTCEQSHKVTTNHSVKKDCNPRNEYRVARTLAIVLGIFLAFWLPFFVCNFVTAICKSCIIDDKVLSAVTWLGHVNSSVNPIIYALSMDNMREAFLKIIKWKRLKELFCRNWIP</sequence>
<keyword evidence="2" id="KW-1003">Cell membrane</keyword>
<dbReference type="PROSITE" id="PS50262">
    <property type="entry name" value="G_PROTEIN_RECEP_F1_2"/>
    <property type="match status" value="1"/>
</dbReference>
<keyword evidence="3 10" id="KW-0812">Transmembrane</keyword>
<evidence type="ECO:0000256" key="6">
    <source>
        <dbReference type="ARBA" id="ARBA00023136"/>
    </source>
</evidence>
<evidence type="ECO:0000256" key="5">
    <source>
        <dbReference type="ARBA" id="ARBA00023040"/>
    </source>
</evidence>
<feature type="domain" description="G-protein coupled receptors family 1 profile" evidence="12">
    <location>
        <begin position="45"/>
        <end position="392"/>
    </location>
</feature>
<keyword evidence="6 11" id="KW-0472">Membrane</keyword>
<accession>A0A7J7JRN6</accession>
<dbReference type="PRINTS" id="PR00237">
    <property type="entry name" value="GPCRRHODOPSN"/>
</dbReference>
<dbReference type="PANTHER" id="PTHR24248:SF185">
    <property type="entry name" value="DOPAMINE RECEPTOR 2"/>
    <property type="match status" value="1"/>
</dbReference>
<evidence type="ECO:0000313" key="14">
    <source>
        <dbReference type="Proteomes" id="UP000593567"/>
    </source>
</evidence>
<evidence type="ECO:0000313" key="13">
    <source>
        <dbReference type="EMBL" id="KAF6029000.1"/>
    </source>
</evidence>
<name>A0A7J7JRN6_BUGNE</name>
<dbReference type="AlphaFoldDB" id="A0A7J7JRN6"/>
<evidence type="ECO:0000256" key="3">
    <source>
        <dbReference type="ARBA" id="ARBA00022692"/>
    </source>
</evidence>
<keyword evidence="5 10" id="KW-0297">G-protein coupled receptor</keyword>
<dbReference type="Pfam" id="PF00001">
    <property type="entry name" value="7tm_1"/>
    <property type="match status" value="1"/>
</dbReference>
<dbReference type="OrthoDB" id="5957871at2759"/>
<reference evidence="13" key="1">
    <citation type="submission" date="2020-06" db="EMBL/GenBank/DDBJ databases">
        <title>Draft genome of Bugula neritina, a colonial animal packing powerful symbionts and potential medicines.</title>
        <authorList>
            <person name="Rayko M."/>
        </authorList>
    </citation>
    <scope>NUCLEOTIDE SEQUENCE [LARGE SCALE GENOMIC DNA]</scope>
    <source>
        <strain evidence="13">Kwan_BN1</strain>
    </source>
</reference>
<dbReference type="InterPro" id="IPR000276">
    <property type="entry name" value="GPCR_Rhodpsn"/>
</dbReference>
<dbReference type="EMBL" id="VXIV02001869">
    <property type="protein sequence ID" value="KAF6029000.1"/>
    <property type="molecule type" value="Genomic_DNA"/>
</dbReference>
<dbReference type="PANTHER" id="PTHR24248">
    <property type="entry name" value="ADRENERGIC RECEPTOR-RELATED G-PROTEIN COUPLED RECEPTOR"/>
    <property type="match status" value="1"/>
</dbReference>
<evidence type="ECO:0000256" key="9">
    <source>
        <dbReference type="ARBA" id="ARBA00023224"/>
    </source>
</evidence>
<feature type="transmembrane region" description="Helical" evidence="11">
    <location>
        <begin position="185"/>
        <end position="207"/>
    </location>
</feature>
<gene>
    <name evidence="13" type="ORF">EB796_012689</name>
</gene>
<feature type="transmembrane region" description="Helical" evidence="11">
    <location>
        <begin position="68"/>
        <end position="91"/>
    </location>
</feature>
<evidence type="ECO:0000256" key="11">
    <source>
        <dbReference type="SAM" id="Phobius"/>
    </source>
</evidence>
<evidence type="ECO:0000256" key="4">
    <source>
        <dbReference type="ARBA" id="ARBA00022989"/>
    </source>
</evidence>
<dbReference type="Gene3D" id="1.20.1070.10">
    <property type="entry name" value="Rhodopsin 7-helix transmembrane proteins"/>
    <property type="match status" value="1"/>
</dbReference>
<dbReference type="GO" id="GO:0004930">
    <property type="term" value="F:G protein-coupled receptor activity"/>
    <property type="evidence" value="ECO:0007669"/>
    <property type="project" value="UniProtKB-KW"/>
</dbReference>
<dbReference type="GO" id="GO:0071880">
    <property type="term" value="P:adenylate cyclase-activating adrenergic receptor signaling pathway"/>
    <property type="evidence" value="ECO:0007669"/>
    <property type="project" value="TreeGrafter"/>
</dbReference>
<keyword evidence="9 10" id="KW-0807">Transducer</keyword>
<evidence type="ECO:0000256" key="10">
    <source>
        <dbReference type="RuleBase" id="RU000688"/>
    </source>
</evidence>
<organism evidence="13 14">
    <name type="scientific">Bugula neritina</name>
    <name type="common">Brown bryozoan</name>
    <name type="synonym">Sertularia neritina</name>
    <dbReference type="NCBI Taxonomy" id="10212"/>
    <lineage>
        <taxon>Eukaryota</taxon>
        <taxon>Metazoa</taxon>
        <taxon>Spiralia</taxon>
        <taxon>Lophotrochozoa</taxon>
        <taxon>Bryozoa</taxon>
        <taxon>Gymnolaemata</taxon>
        <taxon>Cheilostomatida</taxon>
        <taxon>Flustrina</taxon>
        <taxon>Buguloidea</taxon>
        <taxon>Bugulidae</taxon>
        <taxon>Bugula</taxon>
    </lineage>
</organism>
<dbReference type="FunFam" id="1.20.1070.10:FF:000523">
    <property type="entry name" value="5-hydroxytryptamine receptor 2B"/>
    <property type="match status" value="1"/>
</dbReference>
<evidence type="ECO:0000259" key="12">
    <source>
        <dbReference type="PROSITE" id="PS50262"/>
    </source>
</evidence>
<evidence type="ECO:0000256" key="2">
    <source>
        <dbReference type="ARBA" id="ARBA00022475"/>
    </source>
</evidence>
<comment type="subcellular location">
    <subcellularLocation>
        <location evidence="1">Cell membrane</location>
        <topology evidence="1">Multi-pass membrane protein</topology>
    </subcellularLocation>
</comment>
<keyword evidence="14" id="KW-1185">Reference proteome</keyword>
<feature type="transmembrane region" description="Helical" evidence="11">
    <location>
        <begin position="145"/>
        <end position="165"/>
    </location>
</feature>
<evidence type="ECO:0000256" key="1">
    <source>
        <dbReference type="ARBA" id="ARBA00004651"/>
    </source>
</evidence>
<dbReference type="InterPro" id="IPR017452">
    <property type="entry name" value="GPCR_Rhodpsn_7TM"/>
</dbReference>
<protein>
    <submittedName>
        <fullName evidence="13">GPRDOP2</fullName>
    </submittedName>
</protein>
<feature type="transmembrane region" description="Helical" evidence="11">
    <location>
        <begin position="103"/>
        <end position="124"/>
    </location>
</feature>
<dbReference type="Proteomes" id="UP000593567">
    <property type="component" value="Unassembled WGS sequence"/>
</dbReference>
<dbReference type="SMART" id="SM01381">
    <property type="entry name" value="7TM_GPCR_Srsx"/>
    <property type="match status" value="1"/>
</dbReference>
<keyword evidence="7" id="KW-1015">Disulfide bond</keyword>
<comment type="similarity">
    <text evidence="10">Belongs to the G-protein coupled receptor 1 family.</text>
</comment>
<feature type="transmembrane region" description="Helical" evidence="11">
    <location>
        <begin position="30"/>
        <end position="56"/>
    </location>
</feature>
<dbReference type="SUPFAM" id="SSF81321">
    <property type="entry name" value="Family A G protein-coupled receptor-like"/>
    <property type="match status" value="1"/>
</dbReference>
<dbReference type="GO" id="GO:0043410">
    <property type="term" value="P:positive regulation of MAPK cascade"/>
    <property type="evidence" value="ECO:0007669"/>
    <property type="project" value="TreeGrafter"/>
</dbReference>
<feature type="transmembrane region" description="Helical" evidence="11">
    <location>
        <begin position="340"/>
        <end position="363"/>
    </location>
</feature>
<evidence type="ECO:0000256" key="7">
    <source>
        <dbReference type="ARBA" id="ARBA00023157"/>
    </source>
</evidence>
<evidence type="ECO:0000256" key="8">
    <source>
        <dbReference type="ARBA" id="ARBA00023170"/>
    </source>
</evidence>
<dbReference type="GO" id="GO:0005886">
    <property type="term" value="C:plasma membrane"/>
    <property type="evidence" value="ECO:0007669"/>
    <property type="project" value="UniProtKB-SubCell"/>
</dbReference>
<keyword evidence="8 10" id="KW-0675">Receptor</keyword>
<dbReference type="PROSITE" id="PS00237">
    <property type="entry name" value="G_PROTEIN_RECEP_F1_1"/>
    <property type="match status" value="1"/>
</dbReference>
<proteinExistence type="inferred from homology"/>
<comment type="caution">
    <text evidence="13">The sequence shown here is derived from an EMBL/GenBank/DDBJ whole genome shotgun (WGS) entry which is preliminary data.</text>
</comment>
<keyword evidence="4 11" id="KW-1133">Transmembrane helix</keyword>